<feature type="domain" description="YdbS-like PH" evidence="2">
    <location>
        <begin position="88"/>
        <end position="164"/>
    </location>
</feature>
<gene>
    <name evidence="3" type="ORF">SAMN02745673_00104</name>
</gene>
<feature type="transmembrane region" description="Helical" evidence="1">
    <location>
        <begin position="64"/>
        <end position="86"/>
    </location>
</feature>
<keyword evidence="4" id="KW-1185">Reference proteome</keyword>
<dbReference type="PANTHER" id="PTHR34473">
    <property type="entry name" value="UPF0699 TRANSMEMBRANE PROTEIN YDBS"/>
    <property type="match status" value="1"/>
</dbReference>
<sequence length="178" mass="19206">MTPLTSPLPPPTAPLRLRPPRHRVERRAIGWWALRSLLGGGSVTALAVATALLAGPLTGPVRPWLWPATGLIAALALAHLLVVPLWRYRVHRWETTDDAVYTRAGWLWQESRVAPMSRVQTVDTTRGPLQRLFGLAGVTVTTASAAGPLVITGLDHERARALVTRLTESALATPGDAT</sequence>
<dbReference type="InterPro" id="IPR005182">
    <property type="entry name" value="YdbS-like_PH"/>
</dbReference>
<dbReference type="EMBL" id="FUWS01000001">
    <property type="protein sequence ID" value="SJZ36145.1"/>
    <property type="molecule type" value="Genomic_DNA"/>
</dbReference>
<dbReference type="RefSeq" id="WP_078759554.1">
    <property type="nucleotide sequence ID" value="NZ_FUWS01000001.1"/>
</dbReference>
<organism evidence="3 4">
    <name type="scientific">Marinactinospora thermotolerans DSM 45154</name>
    <dbReference type="NCBI Taxonomy" id="1122192"/>
    <lineage>
        <taxon>Bacteria</taxon>
        <taxon>Bacillati</taxon>
        <taxon>Actinomycetota</taxon>
        <taxon>Actinomycetes</taxon>
        <taxon>Streptosporangiales</taxon>
        <taxon>Nocardiopsidaceae</taxon>
        <taxon>Marinactinospora</taxon>
    </lineage>
</organism>
<name>A0A1T4K1G6_9ACTN</name>
<keyword evidence="1" id="KW-0472">Membrane</keyword>
<dbReference type="PANTHER" id="PTHR34473:SF3">
    <property type="entry name" value="TRANSMEMBRANE PROTEIN-RELATED"/>
    <property type="match status" value="1"/>
</dbReference>
<accession>A0A1T4K1G6</accession>
<evidence type="ECO:0000313" key="3">
    <source>
        <dbReference type="EMBL" id="SJZ36145.1"/>
    </source>
</evidence>
<reference evidence="3 4" key="1">
    <citation type="submission" date="2017-02" db="EMBL/GenBank/DDBJ databases">
        <authorList>
            <person name="Peterson S.W."/>
        </authorList>
    </citation>
    <scope>NUCLEOTIDE SEQUENCE [LARGE SCALE GENOMIC DNA]</scope>
    <source>
        <strain evidence="3 4">DSM 45154</strain>
    </source>
</reference>
<dbReference type="OrthoDB" id="3730669at2"/>
<keyword evidence="1" id="KW-0812">Transmembrane</keyword>
<dbReference type="AlphaFoldDB" id="A0A1T4K1G6"/>
<evidence type="ECO:0000313" key="4">
    <source>
        <dbReference type="Proteomes" id="UP000190637"/>
    </source>
</evidence>
<proteinExistence type="predicted"/>
<keyword evidence="1" id="KW-1133">Transmembrane helix</keyword>
<feature type="transmembrane region" description="Helical" evidence="1">
    <location>
        <begin position="28"/>
        <end position="52"/>
    </location>
</feature>
<protein>
    <recommendedName>
        <fullName evidence="2">YdbS-like PH domain-containing protein</fullName>
    </recommendedName>
</protein>
<dbReference type="Proteomes" id="UP000190637">
    <property type="component" value="Unassembled WGS sequence"/>
</dbReference>
<evidence type="ECO:0000256" key="1">
    <source>
        <dbReference type="SAM" id="Phobius"/>
    </source>
</evidence>
<dbReference type="STRING" id="1122192.SAMN02745673_00104"/>
<dbReference type="Pfam" id="PF03703">
    <property type="entry name" value="bPH_2"/>
    <property type="match status" value="1"/>
</dbReference>
<evidence type="ECO:0000259" key="2">
    <source>
        <dbReference type="Pfam" id="PF03703"/>
    </source>
</evidence>